<evidence type="ECO:0000313" key="2">
    <source>
        <dbReference type="Proteomes" id="UP001597180"/>
    </source>
</evidence>
<dbReference type="Proteomes" id="UP001597180">
    <property type="component" value="Unassembled WGS sequence"/>
</dbReference>
<protein>
    <submittedName>
        <fullName evidence="1">Uncharacterized protein</fullName>
    </submittedName>
</protein>
<proteinExistence type="predicted"/>
<name>A0ABW3ULV3_9BACL</name>
<sequence>MFYCLNVFPDDICYLEEEKAIVICKRHMTDPARLEVFDIISSVEIDIHRVLSRLAGEEIRTVVFHYTPDYQGIQLRSSMFNGSEVLFVKTNGSVRLPPLIKHPITAQA</sequence>
<evidence type="ECO:0000313" key="1">
    <source>
        <dbReference type="EMBL" id="MFD1220545.1"/>
    </source>
</evidence>
<keyword evidence="2" id="KW-1185">Reference proteome</keyword>
<accession>A0ABW3ULV3</accession>
<comment type="caution">
    <text evidence="1">The sequence shown here is derived from an EMBL/GenBank/DDBJ whole genome shotgun (WGS) entry which is preliminary data.</text>
</comment>
<dbReference type="EMBL" id="JBHTLU010000013">
    <property type="protein sequence ID" value="MFD1220545.1"/>
    <property type="molecule type" value="Genomic_DNA"/>
</dbReference>
<dbReference type="RefSeq" id="WP_345587174.1">
    <property type="nucleotide sequence ID" value="NZ_BAABJG010000006.1"/>
</dbReference>
<organism evidence="1 2">
    <name type="scientific">Paenibacillus vulneris</name>
    <dbReference type="NCBI Taxonomy" id="1133364"/>
    <lineage>
        <taxon>Bacteria</taxon>
        <taxon>Bacillati</taxon>
        <taxon>Bacillota</taxon>
        <taxon>Bacilli</taxon>
        <taxon>Bacillales</taxon>
        <taxon>Paenibacillaceae</taxon>
        <taxon>Paenibacillus</taxon>
    </lineage>
</organism>
<reference evidence="2" key="1">
    <citation type="journal article" date="2019" name="Int. J. Syst. Evol. Microbiol.">
        <title>The Global Catalogue of Microorganisms (GCM) 10K type strain sequencing project: providing services to taxonomists for standard genome sequencing and annotation.</title>
        <authorList>
            <consortium name="The Broad Institute Genomics Platform"/>
            <consortium name="The Broad Institute Genome Sequencing Center for Infectious Disease"/>
            <person name="Wu L."/>
            <person name="Ma J."/>
        </authorList>
    </citation>
    <scope>NUCLEOTIDE SEQUENCE [LARGE SCALE GENOMIC DNA]</scope>
    <source>
        <strain evidence="2">CCUG 53270</strain>
    </source>
</reference>
<gene>
    <name evidence="1" type="ORF">ACFQ4B_10465</name>
</gene>